<dbReference type="InterPro" id="IPR002110">
    <property type="entry name" value="Ankyrin_rpt"/>
</dbReference>
<dbReference type="EMBL" id="MU069439">
    <property type="protein sequence ID" value="KAF5843676.1"/>
    <property type="molecule type" value="Genomic_DNA"/>
</dbReference>
<feature type="repeat" description="ANK" evidence="1">
    <location>
        <begin position="111"/>
        <end position="148"/>
    </location>
</feature>
<dbReference type="PROSITE" id="PS50088">
    <property type="entry name" value="ANK_REPEAT"/>
    <property type="match status" value="1"/>
</dbReference>
<comment type="caution">
    <text evidence="2">The sequence shown here is derived from an EMBL/GenBank/DDBJ whole genome shotgun (WGS) entry which is preliminary data.</text>
</comment>
<keyword evidence="3" id="KW-1185">Reference proteome</keyword>
<dbReference type="Proteomes" id="UP000815325">
    <property type="component" value="Unassembled WGS sequence"/>
</dbReference>
<dbReference type="Gene3D" id="1.25.40.20">
    <property type="entry name" value="Ankyrin repeat-containing domain"/>
    <property type="match status" value="1"/>
</dbReference>
<evidence type="ECO:0000313" key="2">
    <source>
        <dbReference type="EMBL" id="KAF5843676.1"/>
    </source>
</evidence>
<accession>A0ABQ7H9Z2</accession>
<name>A0ABQ7H9Z2_DUNSA</name>
<organism evidence="2 3">
    <name type="scientific">Dunaliella salina</name>
    <name type="common">Green alga</name>
    <name type="synonym">Protococcus salinus</name>
    <dbReference type="NCBI Taxonomy" id="3046"/>
    <lineage>
        <taxon>Eukaryota</taxon>
        <taxon>Viridiplantae</taxon>
        <taxon>Chlorophyta</taxon>
        <taxon>core chlorophytes</taxon>
        <taxon>Chlorophyceae</taxon>
        <taxon>CS clade</taxon>
        <taxon>Chlamydomonadales</taxon>
        <taxon>Dunaliellaceae</taxon>
        <taxon>Dunaliella</taxon>
    </lineage>
</organism>
<protein>
    <submittedName>
        <fullName evidence="2">Uncharacterized protein</fullName>
    </submittedName>
</protein>
<evidence type="ECO:0000256" key="1">
    <source>
        <dbReference type="PROSITE-ProRule" id="PRU00023"/>
    </source>
</evidence>
<dbReference type="PROSITE" id="PS50297">
    <property type="entry name" value="ANK_REP_REGION"/>
    <property type="match status" value="1"/>
</dbReference>
<keyword evidence="1" id="KW-0040">ANK repeat</keyword>
<evidence type="ECO:0000313" key="3">
    <source>
        <dbReference type="Proteomes" id="UP000815325"/>
    </source>
</evidence>
<proteinExistence type="predicted"/>
<dbReference type="InterPro" id="IPR036770">
    <property type="entry name" value="Ankyrin_rpt-contain_sf"/>
</dbReference>
<sequence>MLKHSSHLGTVAGPCRLSLLLPAKGMHPFNVKKHGLATRSQNSRSLDVRAASNPVREAISGLATNIYKATALFAPVEPGTSPMWASILKLDSTGMSLCMKNGANANERGPTGETPLLYISREGHYKYPPQEIPKMLIDMGADLEQRNAQDLTALEVSLLSGWQNIAGGLLVLLYEDMLQDKELLLKAGASTSGVPSIAPRVTCPDCKRLIAQYNLA</sequence>
<gene>
    <name evidence="2" type="ORF">DUNSADRAFT_10851</name>
</gene>
<reference evidence="2" key="1">
    <citation type="submission" date="2017-08" db="EMBL/GenBank/DDBJ databases">
        <authorList>
            <person name="Polle J.E."/>
            <person name="Barry K."/>
            <person name="Cushman J."/>
            <person name="Schmutz J."/>
            <person name="Tran D."/>
            <person name="Hathwaick L.T."/>
            <person name="Yim W.C."/>
            <person name="Jenkins J."/>
            <person name="Mckie-Krisberg Z.M."/>
            <person name="Prochnik S."/>
            <person name="Lindquist E."/>
            <person name="Dockter R.B."/>
            <person name="Adam C."/>
            <person name="Molina H."/>
            <person name="Bunkerborg J."/>
            <person name="Jin E."/>
            <person name="Buchheim M."/>
            <person name="Magnuson J."/>
        </authorList>
    </citation>
    <scope>NUCLEOTIDE SEQUENCE</scope>
    <source>
        <strain evidence="2">CCAP 19/18</strain>
    </source>
</reference>
<dbReference type="SUPFAM" id="SSF48403">
    <property type="entry name" value="Ankyrin repeat"/>
    <property type="match status" value="1"/>
</dbReference>